<evidence type="ECO:0000256" key="8">
    <source>
        <dbReference type="ARBA" id="ARBA00023012"/>
    </source>
</evidence>
<keyword evidence="9" id="KW-0812">Transmembrane</keyword>
<dbReference type="Pfam" id="PF23539">
    <property type="entry name" value="DUF7134"/>
    <property type="match status" value="1"/>
</dbReference>
<evidence type="ECO:0000259" key="11">
    <source>
        <dbReference type="Pfam" id="PF07730"/>
    </source>
</evidence>
<reference evidence="13 14" key="1">
    <citation type="submission" date="2024-06" db="EMBL/GenBank/DDBJ databases">
        <title>The Natural Products Discovery Center: Release of the First 8490 Sequenced Strains for Exploring Actinobacteria Biosynthetic Diversity.</title>
        <authorList>
            <person name="Kalkreuter E."/>
            <person name="Kautsar S.A."/>
            <person name="Yang D."/>
            <person name="Bader C.D."/>
            <person name="Teijaro C.N."/>
            <person name="Fluegel L."/>
            <person name="Davis C.M."/>
            <person name="Simpson J.R."/>
            <person name="Lauterbach L."/>
            <person name="Steele A.D."/>
            <person name="Gui C."/>
            <person name="Meng S."/>
            <person name="Li G."/>
            <person name="Viehrig K."/>
            <person name="Ye F."/>
            <person name="Su P."/>
            <person name="Kiefer A.F."/>
            <person name="Nichols A."/>
            <person name="Cepeda A.J."/>
            <person name="Yan W."/>
            <person name="Fan B."/>
            <person name="Jiang Y."/>
            <person name="Adhikari A."/>
            <person name="Zheng C.-J."/>
            <person name="Schuster L."/>
            <person name="Cowan T.M."/>
            <person name="Smanski M.J."/>
            <person name="Chevrette M.G."/>
            <person name="De Carvalho L.P.S."/>
            <person name="Shen B."/>
        </authorList>
    </citation>
    <scope>NUCLEOTIDE SEQUENCE [LARGE SCALE GENOMIC DNA]</scope>
    <source>
        <strain evidence="13 14">NPDC052347</strain>
    </source>
</reference>
<name>A0ABV3JPZ8_STRON</name>
<keyword evidence="5" id="KW-0547">Nucleotide-binding</keyword>
<dbReference type="EC" id="2.7.13.3" evidence="2"/>
<dbReference type="Proteomes" id="UP001552594">
    <property type="component" value="Unassembled WGS sequence"/>
</dbReference>
<comment type="caution">
    <text evidence="13">The sequence shown here is derived from an EMBL/GenBank/DDBJ whole genome shotgun (WGS) entry which is preliminary data.</text>
</comment>
<dbReference type="EMBL" id="JBFAUK010000001">
    <property type="protein sequence ID" value="MEV5504971.1"/>
    <property type="molecule type" value="Genomic_DNA"/>
</dbReference>
<protein>
    <recommendedName>
        <fullName evidence="2">histidine kinase</fullName>
        <ecNumber evidence="2">2.7.13.3</ecNumber>
    </recommendedName>
</protein>
<dbReference type="Gene3D" id="3.30.565.10">
    <property type="entry name" value="Histidine kinase-like ATPase, C-terminal domain"/>
    <property type="match status" value="1"/>
</dbReference>
<keyword evidence="4" id="KW-0808">Transferase</keyword>
<feature type="domain" description="DUF7134" evidence="12">
    <location>
        <begin position="12"/>
        <end position="175"/>
    </location>
</feature>
<evidence type="ECO:0000256" key="5">
    <source>
        <dbReference type="ARBA" id="ARBA00022741"/>
    </source>
</evidence>
<feature type="transmembrane region" description="Helical" evidence="9">
    <location>
        <begin position="44"/>
        <end position="63"/>
    </location>
</feature>
<evidence type="ECO:0000259" key="10">
    <source>
        <dbReference type="Pfam" id="PF02518"/>
    </source>
</evidence>
<dbReference type="SUPFAM" id="SSF55874">
    <property type="entry name" value="ATPase domain of HSP90 chaperone/DNA topoisomerase II/histidine kinase"/>
    <property type="match status" value="1"/>
</dbReference>
<dbReference type="InterPro" id="IPR055558">
    <property type="entry name" value="DUF7134"/>
</dbReference>
<dbReference type="RefSeq" id="WP_153068685.1">
    <property type="nucleotide sequence ID" value="NZ_JBFAUK010000001.1"/>
</dbReference>
<evidence type="ECO:0000313" key="14">
    <source>
        <dbReference type="Proteomes" id="UP001552594"/>
    </source>
</evidence>
<keyword evidence="6 13" id="KW-0418">Kinase</keyword>
<dbReference type="InterPro" id="IPR003594">
    <property type="entry name" value="HATPase_dom"/>
</dbReference>
<evidence type="ECO:0000256" key="9">
    <source>
        <dbReference type="SAM" id="Phobius"/>
    </source>
</evidence>
<dbReference type="Pfam" id="PF02518">
    <property type="entry name" value="HATPase_c"/>
    <property type="match status" value="1"/>
</dbReference>
<dbReference type="GO" id="GO:0016301">
    <property type="term" value="F:kinase activity"/>
    <property type="evidence" value="ECO:0007669"/>
    <property type="project" value="UniProtKB-KW"/>
</dbReference>
<evidence type="ECO:0000256" key="6">
    <source>
        <dbReference type="ARBA" id="ARBA00022777"/>
    </source>
</evidence>
<dbReference type="Gene3D" id="1.20.5.1930">
    <property type="match status" value="1"/>
</dbReference>
<keyword evidence="9" id="KW-1133">Transmembrane helix</keyword>
<feature type="transmembrane region" description="Helical" evidence="9">
    <location>
        <begin position="157"/>
        <end position="178"/>
    </location>
</feature>
<evidence type="ECO:0000256" key="2">
    <source>
        <dbReference type="ARBA" id="ARBA00012438"/>
    </source>
</evidence>
<evidence type="ECO:0000256" key="3">
    <source>
        <dbReference type="ARBA" id="ARBA00022553"/>
    </source>
</evidence>
<organism evidence="13 14">
    <name type="scientific">Streptomyces orinoci</name>
    <name type="common">Streptoverticillium orinoci</name>
    <dbReference type="NCBI Taxonomy" id="67339"/>
    <lineage>
        <taxon>Bacteria</taxon>
        <taxon>Bacillati</taxon>
        <taxon>Actinomycetota</taxon>
        <taxon>Actinomycetes</taxon>
        <taxon>Kitasatosporales</taxon>
        <taxon>Streptomycetaceae</taxon>
        <taxon>Streptomyces</taxon>
    </lineage>
</organism>
<dbReference type="PANTHER" id="PTHR24421">
    <property type="entry name" value="NITRATE/NITRITE SENSOR PROTEIN NARX-RELATED"/>
    <property type="match status" value="1"/>
</dbReference>
<keyword evidence="14" id="KW-1185">Reference proteome</keyword>
<keyword evidence="7" id="KW-0067">ATP-binding</keyword>
<feature type="transmembrane region" description="Helical" evidence="9">
    <location>
        <begin position="18"/>
        <end position="38"/>
    </location>
</feature>
<dbReference type="CDD" id="cd16917">
    <property type="entry name" value="HATPase_UhpB-NarQ-NarX-like"/>
    <property type="match status" value="1"/>
</dbReference>
<keyword evidence="8" id="KW-0902">Two-component regulatory system</keyword>
<dbReference type="PANTHER" id="PTHR24421:SF10">
    <property type="entry name" value="NITRATE_NITRITE SENSOR PROTEIN NARQ"/>
    <property type="match status" value="1"/>
</dbReference>
<dbReference type="InterPro" id="IPR011712">
    <property type="entry name" value="Sig_transdc_His_kin_sub3_dim/P"/>
</dbReference>
<comment type="catalytic activity">
    <reaction evidence="1">
        <text>ATP + protein L-histidine = ADP + protein N-phospho-L-histidine.</text>
        <dbReference type="EC" id="2.7.13.3"/>
    </reaction>
</comment>
<sequence length="407" mass="42798">MTAAAIPPLNRRLRARDLVAIDALTGAVLCVLTLLHGFGPPEAVVAFPAVAIVAAALVLGAAVALRRVLPWPSLWAVALASPVVAQESLSFPVPVPVAMGLVLYTLAVQVPRREAARGLGLLLGGTALGVAAGRFGLLGPRLANPVEFHHAFRQEVLGLMLCALPLCGVWMTGVAVGANRAYTAGLRAQAEQRARELVAAERLRIARELHDIVAHNLSLITMQASVAGYVAEDRPEEAVKALVLIERTGRGALTEMRRLLGMLRDGEGNRRDPELVPAPGLADLDQLLARTAESGLRAELRISGDRRELPAPLELAVYRIAQEALTNVIKHAAARRVRAVLTYGEDSIGIEVTDDGRGAAGPAGVSPGHGLVGMRERVAVYGGEIEAGSLPGGGFRVSARIPLEAAR</sequence>
<feature type="transmembrane region" description="Helical" evidence="9">
    <location>
        <begin position="119"/>
        <end position="137"/>
    </location>
</feature>
<dbReference type="Pfam" id="PF07730">
    <property type="entry name" value="HisKA_3"/>
    <property type="match status" value="1"/>
</dbReference>
<dbReference type="InterPro" id="IPR036890">
    <property type="entry name" value="HATPase_C_sf"/>
</dbReference>
<evidence type="ECO:0000256" key="4">
    <source>
        <dbReference type="ARBA" id="ARBA00022679"/>
    </source>
</evidence>
<keyword evidence="9" id="KW-0472">Membrane</keyword>
<evidence type="ECO:0000259" key="12">
    <source>
        <dbReference type="Pfam" id="PF23539"/>
    </source>
</evidence>
<accession>A0ABV3JPZ8</accession>
<evidence type="ECO:0000256" key="7">
    <source>
        <dbReference type="ARBA" id="ARBA00022840"/>
    </source>
</evidence>
<dbReference type="InterPro" id="IPR050482">
    <property type="entry name" value="Sensor_HK_TwoCompSys"/>
</dbReference>
<proteinExistence type="predicted"/>
<feature type="domain" description="Histidine kinase/HSP90-like ATPase" evidence="10">
    <location>
        <begin position="315"/>
        <end position="404"/>
    </location>
</feature>
<evidence type="ECO:0000256" key="1">
    <source>
        <dbReference type="ARBA" id="ARBA00000085"/>
    </source>
</evidence>
<evidence type="ECO:0000313" key="13">
    <source>
        <dbReference type="EMBL" id="MEV5504971.1"/>
    </source>
</evidence>
<feature type="domain" description="Signal transduction histidine kinase subgroup 3 dimerisation and phosphoacceptor" evidence="11">
    <location>
        <begin position="201"/>
        <end position="266"/>
    </location>
</feature>
<keyword evidence="3" id="KW-0597">Phosphoprotein</keyword>
<gene>
    <name evidence="13" type="ORF">AB0L16_00615</name>
</gene>